<comment type="caution">
    <text evidence="2">The sequence shown here is derived from an EMBL/GenBank/DDBJ whole genome shotgun (WGS) entry which is preliminary data.</text>
</comment>
<feature type="transmembrane region" description="Helical" evidence="1">
    <location>
        <begin position="20"/>
        <end position="38"/>
    </location>
</feature>
<dbReference type="RefSeq" id="WP_210159846.1">
    <property type="nucleotide sequence ID" value="NZ_JAFCNB010000038.1"/>
</dbReference>
<dbReference type="AlphaFoldDB" id="A0A940WWA3"/>
<organism evidence="2 3">
    <name type="scientific">Microbispora oryzae</name>
    <dbReference type="NCBI Taxonomy" id="2806554"/>
    <lineage>
        <taxon>Bacteria</taxon>
        <taxon>Bacillati</taxon>
        <taxon>Actinomycetota</taxon>
        <taxon>Actinomycetes</taxon>
        <taxon>Streptosporangiales</taxon>
        <taxon>Streptosporangiaceae</taxon>
        <taxon>Microbispora</taxon>
    </lineage>
</organism>
<keyword evidence="3" id="KW-1185">Reference proteome</keyword>
<sequence length="48" mass="4971">MTPFYAWSAGWLDLYSMASFLSILLGVAAGSAGVLTVVKLRGPARGPA</sequence>
<dbReference type="EMBL" id="JAFCNB010000038">
    <property type="protein sequence ID" value="MBP2708585.1"/>
    <property type="molecule type" value="Genomic_DNA"/>
</dbReference>
<protein>
    <submittedName>
        <fullName evidence="2">Uncharacterized protein</fullName>
    </submittedName>
</protein>
<proteinExistence type="predicted"/>
<keyword evidence="1" id="KW-0472">Membrane</keyword>
<evidence type="ECO:0000256" key="1">
    <source>
        <dbReference type="SAM" id="Phobius"/>
    </source>
</evidence>
<name>A0A940WWA3_9ACTN</name>
<keyword evidence="1" id="KW-0812">Transmembrane</keyword>
<dbReference type="Proteomes" id="UP000674234">
    <property type="component" value="Unassembled WGS sequence"/>
</dbReference>
<reference evidence="2" key="1">
    <citation type="submission" date="2021-02" db="EMBL/GenBank/DDBJ databases">
        <title>Draft genome sequence of Microbispora sp. RL4-1S isolated from rice leaves in Thailand.</title>
        <authorList>
            <person name="Muangham S."/>
            <person name="Duangmal K."/>
        </authorList>
    </citation>
    <scope>NUCLEOTIDE SEQUENCE</scope>
    <source>
        <strain evidence="2">RL4-1S</strain>
    </source>
</reference>
<gene>
    <name evidence="2" type="ORF">JOL79_32925</name>
</gene>
<evidence type="ECO:0000313" key="3">
    <source>
        <dbReference type="Proteomes" id="UP000674234"/>
    </source>
</evidence>
<accession>A0A940WWA3</accession>
<keyword evidence="1" id="KW-1133">Transmembrane helix</keyword>
<evidence type="ECO:0000313" key="2">
    <source>
        <dbReference type="EMBL" id="MBP2708585.1"/>
    </source>
</evidence>